<proteinExistence type="inferred from homology"/>
<reference evidence="3 4" key="1">
    <citation type="submission" date="2019-01" db="EMBL/GenBank/DDBJ databases">
        <title>Sequencing of cultivated peanut Arachis hypogaea provides insights into genome evolution and oil improvement.</title>
        <authorList>
            <person name="Chen X."/>
        </authorList>
    </citation>
    <scope>NUCLEOTIDE SEQUENCE [LARGE SCALE GENOMIC DNA]</scope>
    <source>
        <strain evidence="4">cv. Fuhuasheng</strain>
        <tissue evidence="3">Leaves</tissue>
    </source>
</reference>
<dbReference type="EMBL" id="SDMP01000007">
    <property type="protein sequence ID" value="RYR48976.1"/>
    <property type="molecule type" value="Genomic_DNA"/>
</dbReference>
<feature type="region of interest" description="Disordered" evidence="2">
    <location>
        <begin position="1"/>
        <end position="56"/>
    </location>
</feature>
<feature type="compositionally biased region" description="Basic residues" evidence="2">
    <location>
        <begin position="21"/>
        <end position="34"/>
    </location>
</feature>
<dbReference type="PANTHER" id="PTHR15243:SF0">
    <property type="entry name" value="SERINE_THREONINE-PROTEIN KINASE 19"/>
    <property type="match status" value="1"/>
</dbReference>
<dbReference type="Pfam" id="PF10494">
    <property type="entry name" value="Stk19"/>
    <property type="match status" value="1"/>
</dbReference>
<dbReference type="Proteomes" id="UP000289738">
    <property type="component" value="Chromosome A07"/>
</dbReference>
<evidence type="ECO:0000313" key="4">
    <source>
        <dbReference type="Proteomes" id="UP000289738"/>
    </source>
</evidence>
<comment type="similarity">
    <text evidence="1">Belongs to the STK19 family.</text>
</comment>
<dbReference type="STRING" id="3818.A0A445CDF1"/>
<sequence>MPNSSEVTLSEKTLQVQNTKKTLKRHRTKLVKPHRREDHRTPVPTHHSAPHRREDREADIVVNPPTLIVARRPYHRRSLCFSSSSLCLHRRLETTFRLVSVQPFILKSQLYSSVKDRTQVDRELGSLRRDKVLRIFKLNTGQDDYAIMFLDDYIKQRSVLLDAMFTLVTWGIKDWFTLVVTPTRELAFQLAEQFRLTEIISDSKQPSEWHPKSHW</sequence>
<organism evidence="3 4">
    <name type="scientific">Arachis hypogaea</name>
    <name type="common">Peanut</name>
    <dbReference type="NCBI Taxonomy" id="3818"/>
    <lineage>
        <taxon>Eukaryota</taxon>
        <taxon>Viridiplantae</taxon>
        <taxon>Streptophyta</taxon>
        <taxon>Embryophyta</taxon>
        <taxon>Tracheophyta</taxon>
        <taxon>Spermatophyta</taxon>
        <taxon>Magnoliopsida</taxon>
        <taxon>eudicotyledons</taxon>
        <taxon>Gunneridae</taxon>
        <taxon>Pentapetalae</taxon>
        <taxon>rosids</taxon>
        <taxon>fabids</taxon>
        <taxon>Fabales</taxon>
        <taxon>Fabaceae</taxon>
        <taxon>Papilionoideae</taxon>
        <taxon>50 kb inversion clade</taxon>
        <taxon>dalbergioids sensu lato</taxon>
        <taxon>Dalbergieae</taxon>
        <taxon>Pterocarpus clade</taxon>
        <taxon>Arachis</taxon>
    </lineage>
</organism>
<evidence type="ECO:0000256" key="2">
    <source>
        <dbReference type="SAM" id="MobiDB-lite"/>
    </source>
</evidence>
<dbReference type="PANTHER" id="PTHR15243">
    <property type="entry name" value="SERINE/THREONINE-PROTEIN KINASE 19"/>
    <property type="match status" value="1"/>
</dbReference>
<accession>A0A445CDF1</accession>
<name>A0A445CDF1_ARAHY</name>
<protein>
    <submittedName>
        <fullName evidence="3">Uncharacterized protein</fullName>
    </submittedName>
</protein>
<dbReference type="InterPro" id="IPR018865">
    <property type="entry name" value="STK19-like"/>
</dbReference>
<evidence type="ECO:0000256" key="1">
    <source>
        <dbReference type="ARBA" id="ARBA00093458"/>
    </source>
</evidence>
<evidence type="ECO:0000313" key="3">
    <source>
        <dbReference type="EMBL" id="RYR48976.1"/>
    </source>
</evidence>
<dbReference type="AlphaFoldDB" id="A0A445CDF1"/>
<gene>
    <name evidence="3" type="ORF">Ahy_A07g035180</name>
</gene>
<feature type="compositionally biased region" description="Polar residues" evidence="2">
    <location>
        <begin position="1"/>
        <end position="18"/>
    </location>
</feature>
<keyword evidence="4" id="KW-1185">Reference proteome</keyword>
<comment type="caution">
    <text evidence="3">The sequence shown here is derived from an EMBL/GenBank/DDBJ whole genome shotgun (WGS) entry which is preliminary data.</text>
</comment>